<dbReference type="PANTHER" id="PTHR30126:SF78">
    <property type="entry name" value="HTH LYSR-TYPE DOMAIN-CONTAINING PROTEIN"/>
    <property type="match status" value="1"/>
</dbReference>
<organism evidence="6 7">
    <name type="scientific">Acetonema longum DSM 6540</name>
    <dbReference type="NCBI Taxonomy" id="1009370"/>
    <lineage>
        <taxon>Bacteria</taxon>
        <taxon>Bacillati</taxon>
        <taxon>Bacillota</taxon>
        <taxon>Negativicutes</taxon>
        <taxon>Acetonemataceae</taxon>
        <taxon>Acetonema</taxon>
    </lineage>
</organism>
<dbReference type="GO" id="GO:0003700">
    <property type="term" value="F:DNA-binding transcription factor activity"/>
    <property type="evidence" value="ECO:0007669"/>
    <property type="project" value="InterPro"/>
</dbReference>
<dbReference type="SUPFAM" id="SSF53850">
    <property type="entry name" value="Periplasmic binding protein-like II"/>
    <property type="match status" value="1"/>
</dbReference>
<comment type="similarity">
    <text evidence="1">Belongs to the LysR transcriptional regulatory family.</text>
</comment>
<dbReference type="InterPro" id="IPR036390">
    <property type="entry name" value="WH_DNA-bd_sf"/>
</dbReference>
<dbReference type="AlphaFoldDB" id="F7NP81"/>
<dbReference type="eggNOG" id="COG0583">
    <property type="taxonomic scope" value="Bacteria"/>
</dbReference>
<keyword evidence="3" id="KW-0238">DNA-binding</keyword>
<protein>
    <submittedName>
        <fullName evidence="6">Transcriptional regulator</fullName>
    </submittedName>
</protein>
<name>F7NP81_9FIRM</name>
<evidence type="ECO:0000256" key="1">
    <source>
        <dbReference type="ARBA" id="ARBA00009437"/>
    </source>
</evidence>
<gene>
    <name evidence="6" type="ORF">ALO_19622</name>
</gene>
<evidence type="ECO:0000313" key="7">
    <source>
        <dbReference type="Proteomes" id="UP000003240"/>
    </source>
</evidence>
<dbReference type="EMBL" id="AFGF01000240">
    <property type="protein sequence ID" value="EGO62204.1"/>
    <property type="molecule type" value="Genomic_DNA"/>
</dbReference>
<dbReference type="GO" id="GO:0000976">
    <property type="term" value="F:transcription cis-regulatory region binding"/>
    <property type="evidence" value="ECO:0007669"/>
    <property type="project" value="TreeGrafter"/>
</dbReference>
<dbReference type="InterPro" id="IPR000847">
    <property type="entry name" value="LysR_HTH_N"/>
</dbReference>
<dbReference type="PROSITE" id="PS50931">
    <property type="entry name" value="HTH_LYSR"/>
    <property type="match status" value="1"/>
</dbReference>
<keyword evidence="4" id="KW-0804">Transcription</keyword>
<dbReference type="STRING" id="1009370.ALO_19622"/>
<dbReference type="SUPFAM" id="SSF46785">
    <property type="entry name" value="Winged helix' DNA-binding domain"/>
    <property type="match status" value="1"/>
</dbReference>
<dbReference type="Pfam" id="PF00126">
    <property type="entry name" value="HTH_1"/>
    <property type="match status" value="1"/>
</dbReference>
<dbReference type="Pfam" id="PF03466">
    <property type="entry name" value="LysR_substrate"/>
    <property type="match status" value="1"/>
</dbReference>
<keyword evidence="7" id="KW-1185">Reference proteome</keyword>
<comment type="caution">
    <text evidence="6">The sequence shown here is derived from an EMBL/GenBank/DDBJ whole genome shotgun (WGS) entry which is preliminary data.</text>
</comment>
<reference evidence="6 7" key="1">
    <citation type="journal article" date="2011" name="EMBO J.">
        <title>Structural diversity of bacterial flagellar motors.</title>
        <authorList>
            <person name="Chen S."/>
            <person name="Beeby M."/>
            <person name="Murphy G.E."/>
            <person name="Leadbetter J.R."/>
            <person name="Hendrixson D.R."/>
            <person name="Briegel A."/>
            <person name="Li Z."/>
            <person name="Shi J."/>
            <person name="Tocheva E.I."/>
            <person name="Muller A."/>
            <person name="Dobro M.J."/>
            <person name="Jensen G.J."/>
        </authorList>
    </citation>
    <scope>NUCLEOTIDE SEQUENCE [LARGE SCALE GENOMIC DNA]</scope>
    <source>
        <strain evidence="6 7">DSM 6540</strain>
    </source>
</reference>
<dbReference type="InterPro" id="IPR005119">
    <property type="entry name" value="LysR_subst-bd"/>
</dbReference>
<feature type="domain" description="HTH lysR-type" evidence="5">
    <location>
        <begin position="1"/>
        <end position="58"/>
    </location>
</feature>
<sequence length="289" mass="34059">MDERDWIILQTLHQKKNITRTAEALFISQPTLTSRLQQIEDRFDVQIVVRGKKGVYFTPEGAYLAECSKEMLQKMHTIEGTVRTLKNEVKGLLKLGASNFFTRHKLPELLRRFQERYPEVEFKVVTNLSGRIVDLVYNHDIDVGFIRGEYGWSDKKELLFEENMYIVSAWKISCEQLPEKPRIDYISNKAVRDVLDNWWKDNFHRPPHIGMNVDRIDSCKEMVLKNLGYAFLPSGILDAEDQVYKIQMFDRAGMPLVRRTWMFYYEDKLQIALIKTFVDFVKSIDVYSL</sequence>
<accession>F7NP81</accession>
<dbReference type="InterPro" id="IPR036388">
    <property type="entry name" value="WH-like_DNA-bd_sf"/>
</dbReference>
<dbReference type="Gene3D" id="1.10.10.10">
    <property type="entry name" value="Winged helix-like DNA-binding domain superfamily/Winged helix DNA-binding domain"/>
    <property type="match status" value="1"/>
</dbReference>
<dbReference type="Proteomes" id="UP000003240">
    <property type="component" value="Unassembled WGS sequence"/>
</dbReference>
<dbReference type="PANTHER" id="PTHR30126">
    <property type="entry name" value="HTH-TYPE TRANSCRIPTIONAL REGULATOR"/>
    <property type="match status" value="1"/>
</dbReference>
<proteinExistence type="inferred from homology"/>
<dbReference type="CDD" id="cd05466">
    <property type="entry name" value="PBP2_LTTR_substrate"/>
    <property type="match status" value="1"/>
</dbReference>
<evidence type="ECO:0000256" key="3">
    <source>
        <dbReference type="ARBA" id="ARBA00023125"/>
    </source>
</evidence>
<dbReference type="OrthoDB" id="107670at2"/>
<evidence type="ECO:0000256" key="2">
    <source>
        <dbReference type="ARBA" id="ARBA00023015"/>
    </source>
</evidence>
<dbReference type="Gene3D" id="3.40.190.290">
    <property type="match status" value="1"/>
</dbReference>
<evidence type="ECO:0000313" key="6">
    <source>
        <dbReference type="EMBL" id="EGO62204.1"/>
    </source>
</evidence>
<dbReference type="RefSeq" id="WP_004099184.1">
    <property type="nucleotide sequence ID" value="NZ_AFGF01000240.1"/>
</dbReference>
<evidence type="ECO:0000259" key="5">
    <source>
        <dbReference type="PROSITE" id="PS50931"/>
    </source>
</evidence>
<keyword evidence="2" id="KW-0805">Transcription regulation</keyword>
<evidence type="ECO:0000256" key="4">
    <source>
        <dbReference type="ARBA" id="ARBA00023163"/>
    </source>
</evidence>